<gene>
    <name evidence="1" type="ORF">EWB00_004487</name>
</gene>
<keyword evidence="2" id="KW-1185">Reference proteome</keyword>
<accession>A0A4Z2D4Y6</accession>
<reference evidence="1 2" key="1">
    <citation type="submission" date="2019-03" db="EMBL/GenBank/DDBJ databases">
        <title>An improved genome assembly of the fluke Schistosoma japonicum.</title>
        <authorList>
            <person name="Hu W."/>
            <person name="Luo F."/>
            <person name="Yin M."/>
            <person name="Mo X."/>
            <person name="Sun C."/>
            <person name="Wu Q."/>
            <person name="Zhu B."/>
            <person name="Xiang M."/>
            <person name="Wang J."/>
            <person name="Wang Y."/>
            <person name="Zhang T."/>
            <person name="Xu B."/>
            <person name="Zheng H."/>
            <person name="Feng Z."/>
        </authorList>
    </citation>
    <scope>NUCLEOTIDE SEQUENCE [LARGE SCALE GENOMIC DNA]</scope>
    <source>
        <strain evidence="1">HuSjv2</strain>
        <tissue evidence="1">Worms</tissue>
    </source>
</reference>
<evidence type="ECO:0000313" key="1">
    <source>
        <dbReference type="EMBL" id="TNN11541.1"/>
    </source>
</evidence>
<sequence>MSSISEVLGGSGARMRVSQYDLDVVNKRVLYFVVVMALRRRVGGSPSRTLAVPSCRHGGSGRAVYISKPNRQVLQVLT</sequence>
<dbReference type="EMBL" id="SKCS01000288">
    <property type="protein sequence ID" value="TNN11541.1"/>
    <property type="molecule type" value="Genomic_DNA"/>
</dbReference>
<organism evidence="1 2">
    <name type="scientific">Schistosoma japonicum</name>
    <name type="common">Blood fluke</name>
    <dbReference type="NCBI Taxonomy" id="6182"/>
    <lineage>
        <taxon>Eukaryota</taxon>
        <taxon>Metazoa</taxon>
        <taxon>Spiralia</taxon>
        <taxon>Lophotrochozoa</taxon>
        <taxon>Platyhelminthes</taxon>
        <taxon>Trematoda</taxon>
        <taxon>Digenea</taxon>
        <taxon>Strigeidida</taxon>
        <taxon>Schistosomatoidea</taxon>
        <taxon>Schistosomatidae</taxon>
        <taxon>Schistosoma</taxon>
    </lineage>
</organism>
<dbReference type="Proteomes" id="UP000311919">
    <property type="component" value="Unassembled WGS sequence"/>
</dbReference>
<dbReference type="AlphaFoldDB" id="A0A4Z2D4Y6"/>
<proteinExistence type="predicted"/>
<comment type="caution">
    <text evidence="1">The sequence shown here is derived from an EMBL/GenBank/DDBJ whole genome shotgun (WGS) entry which is preliminary data.</text>
</comment>
<protein>
    <submittedName>
        <fullName evidence="1">Uncharacterized protein</fullName>
    </submittedName>
</protein>
<name>A0A4Z2D4Y6_SCHJA</name>
<evidence type="ECO:0000313" key="2">
    <source>
        <dbReference type="Proteomes" id="UP000311919"/>
    </source>
</evidence>